<keyword evidence="2" id="KW-1185">Reference proteome</keyword>
<dbReference type="Proteomes" id="UP000663193">
    <property type="component" value="Chromosome 16"/>
</dbReference>
<dbReference type="AlphaFoldDB" id="A0A7U2I851"/>
<dbReference type="EMBL" id="CP069038">
    <property type="protein sequence ID" value="QRD04282.1"/>
    <property type="molecule type" value="Genomic_DNA"/>
</dbReference>
<protein>
    <submittedName>
        <fullName evidence="1">Uncharacterized protein</fullName>
    </submittedName>
</protein>
<dbReference type="OrthoDB" id="3801489at2759"/>
<dbReference type="RefSeq" id="XP_001803223.1">
    <property type="nucleotide sequence ID" value="XM_001803171.1"/>
</dbReference>
<evidence type="ECO:0000313" key="2">
    <source>
        <dbReference type="Proteomes" id="UP000663193"/>
    </source>
</evidence>
<evidence type="ECO:0000313" key="1">
    <source>
        <dbReference type="EMBL" id="QRD04282.1"/>
    </source>
</evidence>
<organism evidence="1 2">
    <name type="scientific">Phaeosphaeria nodorum (strain SN15 / ATCC MYA-4574 / FGSC 10173)</name>
    <name type="common">Glume blotch fungus</name>
    <name type="synonym">Parastagonospora nodorum</name>
    <dbReference type="NCBI Taxonomy" id="321614"/>
    <lineage>
        <taxon>Eukaryota</taxon>
        <taxon>Fungi</taxon>
        <taxon>Dikarya</taxon>
        <taxon>Ascomycota</taxon>
        <taxon>Pezizomycotina</taxon>
        <taxon>Dothideomycetes</taxon>
        <taxon>Pleosporomycetidae</taxon>
        <taxon>Pleosporales</taxon>
        <taxon>Pleosporineae</taxon>
        <taxon>Phaeosphaeriaceae</taxon>
        <taxon>Parastagonospora</taxon>
    </lineage>
</organism>
<proteinExistence type="predicted"/>
<reference evidence="2" key="1">
    <citation type="journal article" date="2021" name="BMC Genomics">
        <title>Chromosome-level genome assembly and manually-curated proteome of model necrotroph Parastagonospora nodorum Sn15 reveals a genome-wide trove of candidate effector homologs, and redundancy of virulence-related functions within an accessory chromosome.</title>
        <authorList>
            <person name="Bertazzoni S."/>
            <person name="Jones D.A.B."/>
            <person name="Phan H.T."/>
            <person name="Tan K.-C."/>
            <person name="Hane J.K."/>
        </authorList>
    </citation>
    <scope>NUCLEOTIDE SEQUENCE [LARGE SCALE GENOMIC DNA]</scope>
    <source>
        <strain evidence="2">SN15 / ATCC MYA-4574 / FGSC 10173)</strain>
    </source>
</reference>
<dbReference type="KEGG" id="pno:SNOG_13009"/>
<dbReference type="VEuPathDB" id="FungiDB:JI435_130090"/>
<gene>
    <name evidence="1" type="ORF">JI435_130090</name>
</gene>
<name>A0A7U2I851_PHANO</name>
<accession>A0A7U2I851</accession>
<sequence length="339" mass="40157">MALPDAHLLSLPRDIRDKILCDVFQEITFDWKWKIQGMHRVGFKVTVPHAPHFGVLLACSRLHDEYVGHIKPEHRKMDIVWNGAVTQRRDLRKVVKSRKYLKAFDYPETVRIKLYMAAYLHKWGTTAKFIDVLQLAAPRVRCVLFTEKLGGISNFHTNDIPQRVTWEQRQPHDSQFTAAPTLLGDLRISRISRIFRIETEYNAHYFKAGTIPKPQNYGGWLHLPTTSTWNCHPLNNRIAQYDVFTYNREEVQHEDLERAAVRALWPRHRFRTEDAKPEWELSHVELQILEDYSGRIFKWDFEERDELLASKWTFEIEKRKVVPDGVDVHENEGFARWFD</sequence>